<name>A0A918JE28_9BURK</name>
<protein>
    <submittedName>
        <fullName evidence="1">Uncharacterized protein</fullName>
    </submittedName>
</protein>
<dbReference type="RefSeq" id="WP_189383602.1">
    <property type="nucleotide sequence ID" value="NZ_BAABFY010000002.1"/>
</dbReference>
<reference evidence="1" key="2">
    <citation type="submission" date="2020-09" db="EMBL/GenBank/DDBJ databases">
        <authorList>
            <person name="Sun Q."/>
            <person name="Kim S."/>
        </authorList>
    </citation>
    <scope>NUCLEOTIDE SEQUENCE</scope>
    <source>
        <strain evidence="1">KCTC 23732</strain>
    </source>
</reference>
<gene>
    <name evidence="1" type="ORF">GCM10011450_02320</name>
</gene>
<accession>A0A918JE28</accession>
<reference evidence="1" key="1">
    <citation type="journal article" date="2014" name="Int. J. Syst. Evol. Microbiol.">
        <title>Complete genome sequence of Corynebacterium casei LMG S-19264T (=DSM 44701T), isolated from a smear-ripened cheese.</title>
        <authorList>
            <consortium name="US DOE Joint Genome Institute (JGI-PGF)"/>
            <person name="Walter F."/>
            <person name="Albersmeier A."/>
            <person name="Kalinowski J."/>
            <person name="Ruckert C."/>
        </authorList>
    </citation>
    <scope>NUCLEOTIDE SEQUENCE</scope>
    <source>
        <strain evidence="1">KCTC 23732</strain>
    </source>
</reference>
<sequence length="68" mass="7731">MDTQELQILHEHPDGHAVFYNKEAQALFIQNGDTERYLSIPIAAYGLLEIAESAARIAREIIYQEGEQ</sequence>
<proteinExistence type="predicted"/>
<evidence type="ECO:0000313" key="1">
    <source>
        <dbReference type="EMBL" id="GGW76242.1"/>
    </source>
</evidence>
<dbReference type="AlphaFoldDB" id="A0A918JE28"/>
<keyword evidence="2" id="KW-1185">Reference proteome</keyword>
<dbReference type="EMBL" id="BMYS01000001">
    <property type="protein sequence ID" value="GGW76242.1"/>
    <property type="molecule type" value="Genomic_DNA"/>
</dbReference>
<dbReference type="Proteomes" id="UP000608345">
    <property type="component" value="Unassembled WGS sequence"/>
</dbReference>
<organism evidence="1 2">
    <name type="scientific">Advenella faeciporci</name>
    <dbReference type="NCBI Taxonomy" id="797535"/>
    <lineage>
        <taxon>Bacteria</taxon>
        <taxon>Pseudomonadati</taxon>
        <taxon>Pseudomonadota</taxon>
        <taxon>Betaproteobacteria</taxon>
        <taxon>Burkholderiales</taxon>
        <taxon>Alcaligenaceae</taxon>
    </lineage>
</organism>
<comment type="caution">
    <text evidence="1">The sequence shown here is derived from an EMBL/GenBank/DDBJ whole genome shotgun (WGS) entry which is preliminary data.</text>
</comment>
<evidence type="ECO:0000313" key="2">
    <source>
        <dbReference type="Proteomes" id="UP000608345"/>
    </source>
</evidence>